<dbReference type="OrthoDB" id="5826416at2"/>
<keyword evidence="3" id="KW-0673">Quorum sensing</keyword>
<evidence type="ECO:0000256" key="2">
    <source>
        <dbReference type="ARBA" id="ARBA00012340"/>
    </source>
</evidence>
<evidence type="ECO:0000313" key="8">
    <source>
        <dbReference type="EMBL" id="MDW6004839.1"/>
    </source>
</evidence>
<reference evidence="8 11" key="2">
    <citation type="submission" date="2023-11" db="EMBL/GenBank/DDBJ databases">
        <title>Plant-associative lifestyle of Vibrio porteresiae and its evolutionary dynamics.</title>
        <authorList>
            <person name="Rameshkumar N."/>
            <person name="Kirti K."/>
        </authorList>
    </citation>
    <scope>NUCLEOTIDE SEQUENCE [LARGE SCALE GENOMIC DNA]</scope>
    <source>
        <strain evidence="8 11">MSSRF38</strain>
    </source>
</reference>
<comment type="catalytic activity">
    <reaction evidence="7">
        <text>a fatty acyl-[ACP] + S-adenosyl-L-methionine = an N-acyl-L-homoserine lactone + S-methyl-5'-thioadenosine + holo-[ACP] + H(+)</text>
        <dbReference type="Rhea" id="RHEA:10096"/>
        <dbReference type="Rhea" id="RHEA-COMP:9685"/>
        <dbReference type="Rhea" id="RHEA-COMP:14125"/>
        <dbReference type="ChEBI" id="CHEBI:15378"/>
        <dbReference type="ChEBI" id="CHEBI:17509"/>
        <dbReference type="ChEBI" id="CHEBI:55474"/>
        <dbReference type="ChEBI" id="CHEBI:59789"/>
        <dbReference type="ChEBI" id="CHEBI:64479"/>
        <dbReference type="ChEBI" id="CHEBI:138651"/>
        <dbReference type="EC" id="2.3.1.184"/>
    </reaction>
</comment>
<name>A0A1Y6IVS6_9VIBR</name>
<evidence type="ECO:0000256" key="5">
    <source>
        <dbReference type="ARBA" id="ARBA00022691"/>
    </source>
</evidence>
<dbReference type="Proteomes" id="UP001283366">
    <property type="component" value="Unassembled WGS sequence"/>
</dbReference>
<dbReference type="GO" id="GO:0009372">
    <property type="term" value="P:quorum sensing"/>
    <property type="evidence" value="ECO:0007669"/>
    <property type="project" value="UniProtKB-KW"/>
</dbReference>
<accession>A0A1Y6IVS6</accession>
<keyword evidence="9" id="KW-0012">Acyltransferase</keyword>
<dbReference type="GO" id="GO:0061579">
    <property type="term" value="F:N-acyl homoserine lactone synthase activity"/>
    <property type="evidence" value="ECO:0007669"/>
    <property type="project" value="UniProtKB-EC"/>
</dbReference>
<dbReference type="InterPro" id="IPR035304">
    <property type="entry name" value="AHL_synthase"/>
</dbReference>
<dbReference type="EC" id="2.3.1.184" evidence="2"/>
<dbReference type="AlphaFoldDB" id="A0A1Y6IVS6"/>
<sequence>MKVNAYNNTFVSNKEDLFGMVDNVYSGCARSRIGNTLKTRIHQLETEYPEYSHLNMAGKISCEKYKTIIKNNPMQLSAEDLYIESLALSIFSNYADFWCEYEIYQIKNQYKNYYYYFDDFQLTYNENDYHSQLIDNIQQINRVYLTMYETFPVRLADAVLLSNLHAFVKGKKWYEMLYALELSTRGTHFIMSVPVKKKGWR</sequence>
<evidence type="ECO:0000313" key="9">
    <source>
        <dbReference type="EMBL" id="SMS01131.1"/>
    </source>
</evidence>
<reference evidence="9 10" key="1">
    <citation type="submission" date="2017-05" db="EMBL/GenBank/DDBJ databases">
        <authorList>
            <person name="Song R."/>
            <person name="Chenine A.L."/>
            <person name="Ruprecht R.M."/>
        </authorList>
    </citation>
    <scope>NUCLEOTIDE SEQUENCE [LARGE SCALE GENOMIC DNA]</scope>
    <source>
        <strain evidence="9 10">CECT 7927</strain>
    </source>
</reference>
<gene>
    <name evidence="9" type="primary">luxM_3</name>
    <name evidence="8" type="ORF">SBX37_18425</name>
    <name evidence="9" type="ORF">VIM7927_02408</name>
</gene>
<dbReference type="RefSeq" id="WP_087481148.1">
    <property type="nucleotide sequence ID" value="NZ_AP024884.1"/>
</dbReference>
<keyword evidence="4 9" id="KW-0808">Transferase</keyword>
<dbReference type="Pfam" id="PF17327">
    <property type="entry name" value="AHL_synthase"/>
    <property type="match status" value="1"/>
</dbReference>
<evidence type="ECO:0000256" key="6">
    <source>
        <dbReference type="ARBA" id="ARBA00022929"/>
    </source>
</evidence>
<keyword evidence="6" id="KW-0071">Autoinducer synthesis</keyword>
<dbReference type="EMBL" id="JAWRCO010000002">
    <property type="protein sequence ID" value="MDW6004839.1"/>
    <property type="molecule type" value="Genomic_DNA"/>
</dbReference>
<evidence type="ECO:0000313" key="10">
    <source>
        <dbReference type="Proteomes" id="UP000196125"/>
    </source>
</evidence>
<dbReference type="EMBL" id="FXXI01000003">
    <property type="protein sequence ID" value="SMS01131.1"/>
    <property type="molecule type" value="Genomic_DNA"/>
</dbReference>
<evidence type="ECO:0000256" key="1">
    <source>
        <dbReference type="ARBA" id="ARBA00009683"/>
    </source>
</evidence>
<proteinExistence type="inferred from homology"/>
<protein>
    <recommendedName>
        <fullName evidence="2">acyl-homoserine-lactone synthase</fullName>
        <ecNumber evidence="2">2.3.1.184</ecNumber>
    </recommendedName>
</protein>
<comment type="similarity">
    <text evidence="1">Belongs to the LuxM / VanM family.</text>
</comment>
<evidence type="ECO:0000256" key="7">
    <source>
        <dbReference type="ARBA" id="ARBA00048576"/>
    </source>
</evidence>
<keyword evidence="5" id="KW-0949">S-adenosyl-L-methionine</keyword>
<keyword evidence="11" id="KW-1185">Reference proteome</keyword>
<evidence type="ECO:0000313" key="11">
    <source>
        <dbReference type="Proteomes" id="UP001283366"/>
    </source>
</evidence>
<organism evidence="9 10">
    <name type="scientific">Vibrio mangrovi</name>
    <dbReference type="NCBI Taxonomy" id="474394"/>
    <lineage>
        <taxon>Bacteria</taxon>
        <taxon>Pseudomonadati</taxon>
        <taxon>Pseudomonadota</taxon>
        <taxon>Gammaproteobacteria</taxon>
        <taxon>Vibrionales</taxon>
        <taxon>Vibrionaceae</taxon>
        <taxon>Vibrio</taxon>
    </lineage>
</organism>
<evidence type="ECO:0000256" key="3">
    <source>
        <dbReference type="ARBA" id="ARBA00022654"/>
    </source>
</evidence>
<dbReference type="Proteomes" id="UP000196125">
    <property type="component" value="Unassembled WGS sequence"/>
</dbReference>
<evidence type="ECO:0000256" key="4">
    <source>
        <dbReference type="ARBA" id="ARBA00022679"/>
    </source>
</evidence>